<protein>
    <submittedName>
        <fullName evidence="2">DUF4227 family protein</fullName>
    </submittedName>
</protein>
<proteinExistence type="predicted"/>
<dbReference type="Pfam" id="PF14004">
    <property type="entry name" value="DUF4227"/>
    <property type="match status" value="1"/>
</dbReference>
<feature type="transmembrane region" description="Helical" evidence="1">
    <location>
        <begin position="12"/>
        <end position="32"/>
    </location>
</feature>
<organism evidence="2 3">
    <name type="scientific">Paenibacillus albiflavus</name>
    <dbReference type="NCBI Taxonomy" id="2545760"/>
    <lineage>
        <taxon>Bacteria</taxon>
        <taxon>Bacillati</taxon>
        <taxon>Bacillota</taxon>
        <taxon>Bacilli</taxon>
        <taxon>Bacillales</taxon>
        <taxon>Paenibacillaceae</taxon>
        <taxon>Paenibacillus</taxon>
    </lineage>
</organism>
<dbReference type="EMBL" id="SKFG01000009">
    <property type="protein sequence ID" value="TCZ77491.1"/>
    <property type="molecule type" value="Genomic_DNA"/>
</dbReference>
<accession>A0A4R4EGV1</accession>
<reference evidence="2 3" key="1">
    <citation type="submission" date="2019-03" db="EMBL/GenBank/DDBJ databases">
        <authorList>
            <person name="Kim M.K.M."/>
        </authorList>
    </citation>
    <scope>NUCLEOTIDE SEQUENCE [LARGE SCALE GENOMIC DNA]</scope>
    <source>
        <strain evidence="2 3">18JY21-1</strain>
    </source>
</reference>
<comment type="caution">
    <text evidence="2">The sequence shown here is derived from an EMBL/GenBank/DDBJ whole genome shotgun (WGS) entry which is preliminary data.</text>
</comment>
<evidence type="ECO:0000256" key="1">
    <source>
        <dbReference type="SAM" id="Phobius"/>
    </source>
</evidence>
<dbReference type="InterPro" id="IPR025321">
    <property type="entry name" value="DUF4227"/>
</dbReference>
<keyword evidence="1" id="KW-0472">Membrane</keyword>
<keyword evidence="1" id="KW-0812">Transmembrane</keyword>
<name>A0A4R4EGV1_9BACL</name>
<gene>
    <name evidence="2" type="ORF">E0485_10900</name>
</gene>
<dbReference type="AlphaFoldDB" id="A0A4R4EGV1"/>
<evidence type="ECO:0000313" key="2">
    <source>
        <dbReference type="EMBL" id="TCZ77491.1"/>
    </source>
</evidence>
<keyword evidence="3" id="KW-1185">Reference proteome</keyword>
<keyword evidence="1" id="KW-1133">Transmembrane helix</keyword>
<dbReference type="OrthoDB" id="2691647at2"/>
<dbReference type="RefSeq" id="WP_132418062.1">
    <property type="nucleotide sequence ID" value="NZ_SKFG01000009.1"/>
</dbReference>
<dbReference type="Proteomes" id="UP000295418">
    <property type="component" value="Unassembled WGS sequence"/>
</dbReference>
<evidence type="ECO:0000313" key="3">
    <source>
        <dbReference type="Proteomes" id="UP000295418"/>
    </source>
</evidence>
<sequence>MIFLYRKWLSRLKFIVMFVFLTYALYHVMSFVGDWIQPLDKYHQPSGKSVKVFSHNGIQENESIADRLKLFYWYGE</sequence>